<name>A0A438G3S4_VITVI</name>
<dbReference type="Proteomes" id="UP000288805">
    <property type="component" value="Unassembled WGS sequence"/>
</dbReference>
<dbReference type="SUPFAM" id="SSF56672">
    <property type="entry name" value="DNA/RNA polymerases"/>
    <property type="match status" value="1"/>
</dbReference>
<feature type="region of interest" description="Disordered" evidence="1">
    <location>
        <begin position="85"/>
        <end position="106"/>
    </location>
</feature>
<feature type="region of interest" description="Disordered" evidence="1">
    <location>
        <begin position="46"/>
        <end position="72"/>
    </location>
</feature>
<sequence>MPSKVLDFQTPLQALSGYTAVPAILMLPPCVFGQPEHVSLAIEHHEDDHKAHVTSPSTVPENPTPENDPEVSSFNTNILAPPIGYVLPNRHNRGKPPSRYSPDIEGRRSRYPIANYVSTKKLNEPLKTFVHNISGCHVPTRVEEALGDPKWTQAIKDEMEALMKNKTWNLVPLPEGKKIVGCKWVFSIKHKADGSIERYKARLVAKGYTQTYGINYQDTFSPVAKLNTVRVLISLVANLNWPLHQFDVKNDFLHGGLEEEVYMDIPPGYLVTTGTNEVCKLQRALYGLKQSPRAWFGRFSLAMKKYGFQQSNADHTLFLKKQQGKVTALIVYVDDMVITGDDIEEISRLQGQLASEFEMKNLGGLKYFLGIEVARSTQEHMEAVIRILRYLKSSPGKGLMFSKNDHVRVDGYTDTDWAGNISDRKSTSGYFTFVGGNLVTWRSKKQKVVALSSAEAEFRGMAKGLCELLAEKTTNQDRFCSQV</sequence>
<evidence type="ECO:0000313" key="4">
    <source>
        <dbReference type="Proteomes" id="UP000288805"/>
    </source>
</evidence>
<evidence type="ECO:0000256" key="1">
    <source>
        <dbReference type="SAM" id="MobiDB-lite"/>
    </source>
</evidence>
<feature type="domain" description="Reverse transcriptase Ty1/copia-type" evidence="2">
    <location>
        <begin position="165"/>
        <end position="378"/>
    </location>
</feature>
<proteinExistence type="predicted"/>
<evidence type="ECO:0000259" key="2">
    <source>
        <dbReference type="Pfam" id="PF07727"/>
    </source>
</evidence>
<dbReference type="PANTHER" id="PTHR11439:SF467">
    <property type="entry name" value="INTEGRASE CATALYTIC DOMAIN-CONTAINING PROTEIN"/>
    <property type="match status" value="1"/>
</dbReference>
<organism evidence="3 4">
    <name type="scientific">Vitis vinifera</name>
    <name type="common">Grape</name>
    <dbReference type="NCBI Taxonomy" id="29760"/>
    <lineage>
        <taxon>Eukaryota</taxon>
        <taxon>Viridiplantae</taxon>
        <taxon>Streptophyta</taxon>
        <taxon>Embryophyta</taxon>
        <taxon>Tracheophyta</taxon>
        <taxon>Spermatophyta</taxon>
        <taxon>Magnoliopsida</taxon>
        <taxon>eudicotyledons</taxon>
        <taxon>Gunneridae</taxon>
        <taxon>Pentapetalae</taxon>
        <taxon>rosids</taxon>
        <taxon>Vitales</taxon>
        <taxon>Vitaceae</taxon>
        <taxon>Viteae</taxon>
        <taxon>Vitis</taxon>
    </lineage>
</organism>
<feature type="compositionally biased region" description="Polar residues" evidence="1">
    <location>
        <begin position="54"/>
        <end position="72"/>
    </location>
</feature>
<dbReference type="PANTHER" id="PTHR11439">
    <property type="entry name" value="GAG-POL-RELATED RETROTRANSPOSON"/>
    <property type="match status" value="1"/>
</dbReference>
<accession>A0A438G3S4</accession>
<protein>
    <submittedName>
        <fullName evidence="3">Retrovirus-related Pol polyprotein from transposon RE1</fullName>
    </submittedName>
</protein>
<dbReference type="EMBL" id="QGNW01000621">
    <property type="protein sequence ID" value="RVW66846.1"/>
    <property type="molecule type" value="Genomic_DNA"/>
</dbReference>
<comment type="caution">
    <text evidence="3">The sequence shown here is derived from an EMBL/GenBank/DDBJ whole genome shotgun (WGS) entry which is preliminary data.</text>
</comment>
<dbReference type="AlphaFoldDB" id="A0A438G3S4"/>
<dbReference type="Pfam" id="PF07727">
    <property type="entry name" value="RVT_2"/>
    <property type="match status" value="1"/>
</dbReference>
<dbReference type="InterPro" id="IPR043502">
    <property type="entry name" value="DNA/RNA_pol_sf"/>
</dbReference>
<dbReference type="InterPro" id="IPR013103">
    <property type="entry name" value="RVT_2"/>
</dbReference>
<dbReference type="CDD" id="cd09272">
    <property type="entry name" value="RNase_HI_RT_Ty1"/>
    <property type="match status" value="1"/>
</dbReference>
<evidence type="ECO:0000313" key="3">
    <source>
        <dbReference type="EMBL" id="RVW66846.1"/>
    </source>
</evidence>
<reference evidence="3 4" key="1">
    <citation type="journal article" date="2018" name="PLoS Genet.">
        <title>Population sequencing reveals clonal diversity and ancestral inbreeding in the grapevine cultivar Chardonnay.</title>
        <authorList>
            <person name="Roach M.J."/>
            <person name="Johnson D.L."/>
            <person name="Bohlmann J."/>
            <person name="van Vuuren H.J."/>
            <person name="Jones S.J."/>
            <person name="Pretorius I.S."/>
            <person name="Schmidt S.A."/>
            <person name="Borneman A.R."/>
        </authorList>
    </citation>
    <scope>NUCLEOTIDE SEQUENCE [LARGE SCALE GENOMIC DNA]</scope>
    <source>
        <strain evidence="4">cv. Chardonnay</strain>
        <tissue evidence="3">Leaf</tissue>
    </source>
</reference>
<gene>
    <name evidence="3" type="primary">RE1_3381</name>
    <name evidence="3" type="ORF">CK203_066130</name>
</gene>